<evidence type="ECO:0000313" key="1">
    <source>
        <dbReference type="EMBL" id="EHA53765.1"/>
    </source>
</evidence>
<dbReference type="AlphaFoldDB" id="G4MSF3"/>
<dbReference type="HOGENOM" id="CLU_3143419_0_0_1"/>
<proteinExistence type="predicted"/>
<name>G4MSF3_PYRO7</name>
<evidence type="ECO:0000313" key="2">
    <source>
        <dbReference type="Proteomes" id="UP000009058"/>
    </source>
</evidence>
<dbReference type="GeneID" id="12987133"/>
<organism evidence="1 2">
    <name type="scientific">Pyricularia oryzae (strain 70-15 / ATCC MYA-4617 / FGSC 8958)</name>
    <name type="common">Rice blast fungus</name>
    <name type="synonym">Magnaporthe oryzae</name>
    <dbReference type="NCBI Taxonomy" id="242507"/>
    <lineage>
        <taxon>Eukaryota</taxon>
        <taxon>Fungi</taxon>
        <taxon>Dikarya</taxon>
        <taxon>Ascomycota</taxon>
        <taxon>Pezizomycotina</taxon>
        <taxon>Sordariomycetes</taxon>
        <taxon>Sordariomycetidae</taxon>
        <taxon>Magnaporthales</taxon>
        <taxon>Pyriculariaceae</taxon>
        <taxon>Pyricularia</taxon>
    </lineage>
</organism>
<sequence length="49" mass="5305">MVLISVSVVIATFRLLGYEYVLITGAAVLARFSAKKAVGSRGERWNGFS</sequence>
<dbReference type="KEGG" id="mgr:MGG_15544"/>
<dbReference type="VEuPathDB" id="FungiDB:MGG_15544"/>
<protein>
    <submittedName>
        <fullName evidence="1">Uncharacterized protein</fullName>
    </submittedName>
</protein>
<dbReference type="InParanoid" id="G4MSF3"/>
<dbReference type="RefSeq" id="XP_003713572.1">
    <property type="nucleotide sequence ID" value="XM_003713524.1"/>
</dbReference>
<reference key="2">
    <citation type="submission" date="2011-05" db="EMBL/GenBank/DDBJ databases">
        <title>The Genome Sequence of Magnaporthe oryzae 70-15.</title>
        <authorList>
            <consortium name="The Broad Institute Genome Sequencing Platform"/>
            <person name="Ma L.-J."/>
            <person name="Dead R."/>
            <person name="Young S.K."/>
            <person name="Zeng Q."/>
            <person name="Gargeya S."/>
            <person name="Fitzgerald M."/>
            <person name="Haas B."/>
            <person name="Abouelleil A."/>
            <person name="Alvarado L."/>
            <person name="Arachchi H.M."/>
            <person name="Berlin A."/>
            <person name="Brown A."/>
            <person name="Chapman S.B."/>
            <person name="Chen Z."/>
            <person name="Dunbar C."/>
            <person name="Freedman E."/>
            <person name="Gearin G."/>
            <person name="Gellesch M."/>
            <person name="Goldberg J."/>
            <person name="Griggs A."/>
            <person name="Gujja S."/>
            <person name="Heiman D."/>
            <person name="Howarth C."/>
            <person name="Larson L."/>
            <person name="Lui A."/>
            <person name="MacDonald P.J.P."/>
            <person name="Mehta T."/>
            <person name="Montmayeur A."/>
            <person name="Murphy C."/>
            <person name="Neiman D."/>
            <person name="Pearson M."/>
            <person name="Priest M."/>
            <person name="Roberts A."/>
            <person name="Saif S."/>
            <person name="Shea T."/>
            <person name="Shenoy N."/>
            <person name="Sisk P."/>
            <person name="Stolte C."/>
            <person name="Sykes S."/>
            <person name="Yandava C."/>
            <person name="Wortman J."/>
            <person name="Nusbaum C."/>
            <person name="Birren B."/>
        </authorList>
    </citation>
    <scope>NUCLEOTIDE SEQUENCE</scope>
    <source>
        <strain>70-15</strain>
    </source>
</reference>
<dbReference type="Proteomes" id="UP000009058">
    <property type="component" value="Chromosome 2"/>
</dbReference>
<reference evidence="1 2" key="1">
    <citation type="journal article" date="2005" name="Nature">
        <title>The genome sequence of the rice blast fungus Magnaporthe grisea.</title>
        <authorList>
            <person name="Dean R.A."/>
            <person name="Talbot N.J."/>
            <person name="Ebbole D.J."/>
            <person name="Farman M.L."/>
            <person name="Mitchell T.K."/>
            <person name="Orbach M.J."/>
            <person name="Thon M."/>
            <person name="Kulkarni R."/>
            <person name="Xu J.R."/>
            <person name="Pan H."/>
            <person name="Read N.D."/>
            <person name="Lee Y.H."/>
            <person name="Carbone I."/>
            <person name="Brown D."/>
            <person name="Oh Y.Y."/>
            <person name="Donofrio N."/>
            <person name="Jeong J.S."/>
            <person name="Soanes D.M."/>
            <person name="Djonovic S."/>
            <person name="Kolomiets E."/>
            <person name="Rehmeyer C."/>
            <person name="Li W."/>
            <person name="Harding M."/>
            <person name="Kim S."/>
            <person name="Lebrun M.H."/>
            <person name="Bohnert H."/>
            <person name="Coughlan S."/>
            <person name="Butler J."/>
            <person name="Calvo S."/>
            <person name="Ma L.J."/>
            <person name="Nicol R."/>
            <person name="Purcell S."/>
            <person name="Nusbaum C."/>
            <person name="Galagan J.E."/>
            <person name="Birren B.W."/>
        </authorList>
    </citation>
    <scope>NUCLEOTIDE SEQUENCE [LARGE SCALE GENOMIC DNA]</scope>
    <source>
        <strain evidence="2">70-15 / ATCC MYA-4617 / FGSC 8958</strain>
    </source>
</reference>
<gene>
    <name evidence="1" type="ORF">MGG_15544</name>
</gene>
<keyword evidence="2" id="KW-1185">Reference proteome</keyword>
<dbReference type="EMBL" id="CM001232">
    <property type="protein sequence ID" value="EHA53765.1"/>
    <property type="molecule type" value="Genomic_DNA"/>
</dbReference>
<accession>G4MSF3</accession>